<feature type="chain" id="PRO_5035290142" evidence="1">
    <location>
        <begin position="24"/>
        <end position="429"/>
    </location>
</feature>
<gene>
    <name evidence="3" type="ORF">Vau01_030110</name>
</gene>
<evidence type="ECO:0000313" key="3">
    <source>
        <dbReference type="EMBL" id="GIJ55495.1"/>
    </source>
</evidence>
<dbReference type="PANTHER" id="PTHR34599:SF1">
    <property type="entry name" value="PHOSPHATIDIC ACID PHOSPHATASE TYPE 2_HALOPEROXIDASE DOMAIN-CONTAINING PROTEIN"/>
    <property type="match status" value="1"/>
</dbReference>
<feature type="signal peptide" evidence="1">
    <location>
        <begin position="1"/>
        <end position="23"/>
    </location>
</feature>
<name>A0A8J4DYB7_9ACTN</name>
<feature type="domain" description="Phosphatidic acid phosphatase type 2/haloperoxidase" evidence="2">
    <location>
        <begin position="271"/>
        <end position="410"/>
    </location>
</feature>
<comment type="caution">
    <text evidence="3">The sequence shown here is derived from an EMBL/GenBank/DDBJ whole genome shotgun (WGS) entry which is preliminary data.</text>
</comment>
<dbReference type="RefSeq" id="WP_203992398.1">
    <property type="nucleotide sequence ID" value="NZ_BOPG01000019.1"/>
</dbReference>
<dbReference type="Proteomes" id="UP000612585">
    <property type="component" value="Unassembled WGS sequence"/>
</dbReference>
<evidence type="ECO:0000259" key="2">
    <source>
        <dbReference type="Pfam" id="PF01569"/>
    </source>
</evidence>
<dbReference type="InterPro" id="IPR000326">
    <property type="entry name" value="PAP2/HPO"/>
</dbReference>
<dbReference type="AlphaFoldDB" id="A0A8J4DYB7"/>
<sequence>MRKLVIVAVLALLGTGAAAPVRAGSTRPDVDAVRGWNGLALDAVRTTRATDADAARLYAMLNVAVYDAVNGVAGSRPARAHALVPGPGPRDADPQAAAVTAAHAVLVHLDPARTTDYDARRDADLAALRGGPAVARGAAWGRHVGAGVIAARTGDGSTPVESQPAGTGPGVFRAAWSGTQYRAVRPFAVADAGRYVPGPPPALTGVPYAAAFAEVAVLGSAALPDPELLATYQFWSLPAGSSQPPGEWLRIGLDVAGARHLPLADQARLTALLTMALADTTVATVTTKYTYRHWRPTTAIREADTDGNPVTTADPLWSARAGSVGGTPEYVSGHSSYSAAGAATLAGFFCADAIPFSHATDSAPGGTPRDYAGFAAAATEAGRSRVYGGQHFEFSNQAGLALGRGVAGEVLATRLLVRSGPTHVGACPR</sequence>
<keyword evidence="4" id="KW-1185">Reference proteome</keyword>
<dbReference type="SUPFAM" id="SSF48317">
    <property type="entry name" value="Acid phosphatase/Vanadium-dependent haloperoxidase"/>
    <property type="match status" value="1"/>
</dbReference>
<accession>A0A8J4DYB7</accession>
<dbReference type="PANTHER" id="PTHR34599">
    <property type="entry name" value="PEROXIDASE-RELATED"/>
    <property type="match status" value="1"/>
</dbReference>
<dbReference type="CDD" id="cd03398">
    <property type="entry name" value="PAP2_haloperoxidase"/>
    <property type="match status" value="1"/>
</dbReference>
<protein>
    <submittedName>
        <fullName evidence="3">Haloperoxidase</fullName>
    </submittedName>
</protein>
<evidence type="ECO:0000313" key="4">
    <source>
        <dbReference type="Proteomes" id="UP000612585"/>
    </source>
</evidence>
<dbReference type="InterPro" id="IPR036938">
    <property type="entry name" value="PAP2/HPO_sf"/>
</dbReference>
<dbReference type="Gene3D" id="1.10.606.20">
    <property type="match status" value="1"/>
</dbReference>
<dbReference type="InterPro" id="IPR052559">
    <property type="entry name" value="V-haloperoxidase"/>
</dbReference>
<keyword evidence="1" id="KW-0732">Signal</keyword>
<organism evidence="3 4">
    <name type="scientific">Virgisporangium aurantiacum</name>
    <dbReference type="NCBI Taxonomy" id="175570"/>
    <lineage>
        <taxon>Bacteria</taxon>
        <taxon>Bacillati</taxon>
        <taxon>Actinomycetota</taxon>
        <taxon>Actinomycetes</taxon>
        <taxon>Micromonosporales</taxon>
        <taxon>Micromonosporaceae</taxon>
        <taxon>Virgisporangium</taxon>
    </lineage>
</organism>
<evidence type="ECO:0000256" key="1">
    <source>
        <dbReference type="SAM" id="SignalP"/>
    </source>
</evidence>
<reference evidence="3" key="1">
    <citation type="submission" date="2021-01" db="EMBL/GenBank/DDBJ databases">
        <title>Whole genome shotgun sequence of Virgisporangium aurantiacum NBRC 16421.</title>
        <authorList>
            <person name="Komaki H."/>
            <person name="Tamura T."/>
        </authorList>
    </citation>
    <scope>NUCLEOTIDE SEQUENCE</scope>
    <source>
        <strain evidence="3">NBRC 16421</strain>
    </source>
</reference>
<dbReference type="EMBL" id="BOPG01000019">
    <property type="protein sequence ID" value="GIJ55495.1"/>
    <property type="molecule type" value="Genomic_DNA"/>
</dbReference>
<dbReference type="Pfam" id="PF01569">
    <property type="entry name" value="PAP2"/>
    <property type="match status" value="1"/>
</dbReference>
<proteinExistence type="predicted"/>